<dbReference type="SUPFAM" id="SSF55718">
    <property type="entry name" value="SCP-like"/>
    <property type="match status" value="1"/>
</dbReference>
<comment type="subunit">
    <text evidence="4">Homohexamer; trimer of dimers.</text>
</comment>
<dbReference type="InterPro" id="IPR036527">
    <property type="entry name" value="SCP2_sterol-bd_dom_sf"/>
</dbReference>
<feature type="binding site" evidence="4">
    <location>
        <begin position="122"/>
        <end position="123"/>
    </location>
    <ligand>
        <name>acetyl-CoA</name>
        <dbReference type="ChEBI" id="CHEBI:57288"/>
    </ligand>
</feature>
<evidence type="ECO:0000256" key="1">
    <source>
        <dbReference type="ARBA" id="ARBA00009213"/>
    </source>
</evidence>
<dbReference type="EMBL" id="JAMTCP010000023">
    <property type="protein sequence ID" value="MCP2260107.1"/>
    <property type="molecule type" value="Genomic_DNA"/>
</dbReference>
<dbReference type="Pfam" id="PF13527">
    <property type="entry name" value="Acetyltransf_9"/>
    <property type="match status" value="1"/>
</dbReference>
<keyword evidence="3 4" id="KW-0012">Acyltransferase</keyword>
<dbReference type="NCBIfam" id="NF002367">
    <property type="entry name" value="PRK01346.1-4"/>
    <property type="match status" value="1"/>
</dbReference>
<dbReference type="Pfam" id="PF17668">
    <property type="entry name" value="Acetyltransf_17"/>
    <property type="match status" value="1"/>
</dbReference>
<sequence>MSESALTVRPLAAHQIEEYIRLDHDAFLVNSTPAAVERDTARVELPRSLGAFDTDGTLLGGAFALTLDMTLPGVGPSPVAGVTGVVVAVDQRRRGVLTALMRAQLRGLHEAGAEPVAALWASEGGIYGRFGYGPAAWRCRVAVPRGAAFRDGVDVGEDRVRDLPEEQAAPLLRELHTKVAATSVGWISRPETAWRWWYADDDAVADGFTRLRFAVHPDGYATYAVRQDWTDRGPRHLLRVREIVAATPVAYAALWRYLLDLDLVGEVEHPFARSDEPLPHLLVDPRLAPRTLHDALWARVVDVDRGLMARRYAAPTDVVMEVTDAFCPWNAGRWRLRIDASGTADVRRTEAEPDLVLDVAALGSAFLGGPTLVELADAGRVREARPGAVATVSRAFAGDRAPHCPESF</sequence>
<keyword evidence="7" id="KW-1185">Reference proteome</keyword>
<feature type="active site" description="Proton acceptor; via carboxylate" evidence="4">
    <location>
        <position position="408"/>
    </location>
</feature>
<dbReference type="InterPro" id="IPR025559">
    <property type="entry name" value="Eis_dom"/>
</dbReference>
<evidence type="ECO:0000256" key="3">
    <source>
        <dbReference type="ARBA" id="ARBA00023315"/>
    </source>
</evidence>
<feature type="active site" description="Proton donor" evidence="4">
    <location>
        <position position="127"/>
    </location>
</feature>
<dbReference type="PANTHER" id="PTHR37817">
    <property type="entry name" value="N-ACETYLTRANSFERASE EIS"/>
    <property type="match status" value="1"/>
</dbReference>
<dbReference type="RefSeq" id="WP_253670977.1">
    <property type="nucleotide sequence ID" value="NZ_JAMTCP010000023.1"/>
</dbReference>
<dbReference type="SUPFAM" id="SSF55729">
    <property type="entry name" value="Acyl-CoA N-acyltransferases (Nat)"/>
    <property type="match status" value="1"/>
</dbReference>
<dbReference type="PROSITE" id="PS51186">
    <property type="entry name" value="GNAT"/>
    <property type="match status" value="1"/>
</dbReference>
<dbReference type="Proteomes" id="UP001205311">
    <property type="component" value="Unassembled WGS sequence"/>
</dbReference>
<evidence type="ECO:0000256" key="4">
    <source>
        <dbReference type="HAMAP-Rule" id="MF_01812"/>
    </source>
</evidence>
<comment type="caution">
    <text evidence="6">The sequence shown here is derived from an EMBL/GenBank/DDBJ whole genome shotgun (WGS) entry which is preliminary data.</text>
</comment>
<dbReference type="InterPro" id="IPR016181">
    <property type="entry name" value="Acyl_CoA_acyltransferase"/>
</dbReference>
<keyword evidence="2 4" id="KW-0808">Transferase</keyword>
<reference evidence="6 7" key="1">
    <citation type="submission" date="2022-06" db="EMBL/GenBank/DDBJ databases">
        <title>Genomic Encyclopedia of Archaeal and Bacterial Type Strains, Phase II (KMG-II): from individual species to whole genera.</title>
        <authorList>
            <person name="Goeker M."/>
        </authorList>
    </citation>
    <scope>NUCLEOTIDE SEQUENCE [LARGE SCALE GENOMIC DNA]</scope>
    <source>
        <strain evidence="6 7">DSM 40477</strain>
    </source>
</reference>
<dbReference type="Pfam" id="PF13530">
    <property type="entry name" value="SCP2_2"/>
    <property type="match status" value="1"/>
</dbReference>
<dbReference type="InterPro" id="IPR000182">
    <property type="entry name" value="GNAT_dom"/>
</dbReference>
<dbReference type="PANTHER" id="PTHR37817:SF1">
    <property type="entry name" value="N-ACETYLTRANSFERASE EIS"/>
    <property type="match status" value="1"/>
</dbReference>
<evidence type="ECO:0000313" key="7">
    <source>
        <dbReference type="Proteomes" id="UP001205311"/>
    </source>
</evidence>
<feature type="binding site" evidence="4">
    <location>
        <begin position="85"/>
        <end position="87"/>
    </location>
    <ligand>
        <name>acetyl-CoA</name>
        <dbReference type="ChEBI" id="CHEBI:57288"/>
    </ligand>
</feature>
<dbReference type="Gene3D" id="3.40.630.30">
    <property type="match status" value="2"/>
</dbReference>
<dbReference type="InterPro" id="IPR022902">
    <property type="entry name" value="NAcTrfase_Eis"/>
</dbReference>
<feature type="binding site" evidence="4">
    <location>
        <begin position="93"/>
        <end position="98"/>
    </location>
    <ligand>
        <name>acetyl-CoA</name>
        <dbReference type="ChEBI" id="CHEBI:57288"/>
    </ligand>
</feature>
<organism evidence="6 7">
    <name type="scientific">Streptoalloteichus tenebrarius (strain ATCC 17920 / DSM 40477 / JCM 4838 / CBS 697.72 / NBRC 16177 / NCIMB 11028 / NRRL B-12390 / A12253. 1 / ISP 5477)</name>
    <name type="common">Streptomyces tenebrarius</name>
    <dbReference type="NCBI Taxonomy" id="1933"/>
    <lineage>
        <taxon>Bacteria</taxon>
        <taxon>Bacillati</taxon>
        <taxon>Actinomycetota</taxon>
        <taxon>Actinomycetes</taxon>
        <taxon>Pseudonocardiales</taxon>
        <taxon>Pseudonocardiaceae</taxon>
        <taxon>Streptoalloteichus</taxon>
    </lineage>
</organism>
<evidence type="ECO:0000259" key="5">
    <source>
        <dbReference type="PROSITE" id="PS51186"/>
    </source>
</evidence>
<dbReference type="HAMAP" id="MF_01812">
    <property type="entry name" value="Eis"/>
    <property type="match status" value="1"/>
</dbReference>
<feature type="domain" description="N-acetyltransferase" evidence="5">
    <location>
        <begin position="6"/>
        <end position="156"/>
    </location>
</feature>
<dbReference type="InterPro" id="IPR041380">
    <property type="entry name" value="Acetyltransf_17"/>
</dbReference>
<proteinExistence type="inferred from homology"/>
<accession>A0ABT1HX57</accession>
<evidence type="ECO:0000313" key="6">
    <source>
        <dbReference type="EMBL" id="MCP2260107.1"/>
    </source>
</evidence>
<dbReference type="InterPro" id="IPR051554">
    <property type="entry name" value="Acetyltransferase_Eis"/>
</dbReference>
<dbReference type="Gene3D" id="3.30.1050.10">
    <property type="entry name" value="SCP2 sterol-binding domain"/>
    <property type="match status" value="1"/>
</dbReference>
<protein>
    <submittedName>
        <fullName evidence="6">Acetyltransferase</fullName>
    </submittedName>
</protein>
<gene>
    <name evidence="6" type="ORF">LX15_003818</name>
</gene>
<evidence type="ECO:0000256" key="2">
    <source>
        <dbReference type="ARBA" id="ARBA00022679"/>
    </source>
</evidence>
<name>A0ABT1HX57_STRSD</name>
<comment type="similarity">
    <text evidence="1 4">Belongs to the acetyltransferase Eis family.</text>
</comment>